<sequence length="172" mass="19636">MLFRRIAAPAAAARPLTRALRPALTNTSRLQVRYASQAPPEPEFVLDPNIDPDLQDPFMNGGYINPPPVKRQHRDPYGDWWDKQERRNFGEPMHEDNDIYGMFSTWDYTHFSAGWGWVLFGTFVATFTGFCYTVKQLYPDKPSAPRTFVDGLEKELGGPGALPARKEGEDKW</sequence>
<feature type="transmembrane region" description="Helical" evidence="2">
    <location>
        <begin position="114"/>
        <end position="134"/>
    </location>
</feature>
<keyword evidence="2" id="KW-1133">Transmembrane helix</keyword>
<dbReference type="RefSeq" id="XP_066660220.1">
    <property type="nucleotide sequence ID" value="XM_066798910.1"/>
</dbReference>
<dbReference type="PANTHER" id="PTHR12840">
    <property type="entry name" value="NADH-UBIQUINONE OXIDOREDUCTASE ASHI SUBUNIT"/>
    <property type="match status" value="1"/>
</dbReference>
<keyword evidence="4" id="KW-1185">Reference proteome</keyword>
<dbReference type="EMBL" id="JBBPEH010000001">
    <property type="protein sequence ID" value="KAK7544985.1"/>
    <property type="molecule type" value="Genomic_DNA"/>
</dbReference>
<gene>
    <name evidence="3" type="ORF">J3D65DRAFT_611442</name>
</gene>
<keyword evidence="2" id="KW-0472">Membrane</keyword>
<feature type="region of interest" description="Disordered" evidence="1">
    <location>
        <begin position="149"/>
        <end position="172"/>
    </location>
</feature>
<protein>
    <submittedName>
        <fullName evidence="3">Uncharacterized protein</fullName>
    </submittedName>
</protein>
<reference evidence="3 4" key="1">
    <citation type="submission" date="2024-04" db="EMBL/GenBank/DDBJ databases">
        <title>Phyllosticta paracitricarpa is synonymous to the EU quarantine fungus P. citricarpa based on phylogenomic analyses.</title>
        <authorList>
            <consortium name="Lawrence Berkeley National Laboratory"/>
            <person name="Van ingen-buijs V.A."/>
            <person name="Van westerhoven A.C."/>
            <person name="Haridas S."/>
            <person name="Skiadas P."/>
            <person name="Martin F."/>
            <person name="Groenewald J.Z."/>
            <person name="Crous P.W."/>
            <person name="Seidl M.F."/>
        </authorList>
    </citation>
    <scope>NUCLEOTIDE SEQUENCE [LARGE SCALE GENOMIC DNA]</scope>
    <source>
        <strain evidence="3 4">CPC 17464</strain>
    </source>
</reference>
<name>A0ABR1MC12_9PEZI</name>
<dbReference type="Proteomes" id="UP001360953">
    <property type="component" value="Unassembled WGS sequence"/>
</dbReference>
<proteinExistence type="predicted"/>
<comment type="caution">
    <text evidence="3">The sequence shown here is derived from an EMBL/GenBank/DDBJ whole genome shotgun (WGS) entry which is preliminary data.</text>
</comment>
<dbReference type="Pfam" id="PF05821">
    <property type="entry name" value="NDUF_B8"/>
    <property type="match status" value="1"/>
</dbReference>
<accession>A0ABR1MC12</accession>
<evidence type="ECO:0000313" key="4">
    <source>
        <dbReference type="Proteomes" id="UP001360953"/>
    </source>
</evidence>
<evidence type="ECO:0000256" key="2">
    <source>
        <dbReference type="SAM" id="Phobius"/>
    </source>
</evidence>
<dbReference type="InterPro" id="IPR008699">
    <property type="entry name" value="NDUFB8"/>
</dbReference>
<organism evidence="3 4">
    <name type="scientific">Phyllosticta citribraziliensis</name>
    <dbReference type="NCBI Taxonomy" id="989973"/>
    <lineage>
        <taxon>Eukaryota</taxon>
        <taxon>Fungi</taxon>
        <taxon>Dikarya</taxon>
        <taxon>Ascomycota</taxon>
        <taxon>Pezizomycotina</taxon>
        <taxon>Dothideomycetes</taxon>
        <taxon>Dothideomycetes incertae sedis</taxon>
        <taxon>Botryosphaeriales</taxon>
        <taxon>Phyllostictaceae</taxon>
        <taxon>Phyllosticta</taxon>
    </lineage>
</organism>
<dbReference type="PANTHER" id="PTHR12840:SF1">
    <property type="entry name" value="NADH DEHYDROGENASE [UBIQUINONE] 1 BETA SUBCOMPLEX SUBUNIT 8, MITOCHONDRIAL"/>
    <property type="match status" value="1"/>
</dbReference>
<dbReference type="GeneID" id="92031816"/>
<keyword evidence="2" id="KW-0812">Transmembrane</keyword>
<evidence type="ECO:0000256" key="1">
    <source>
        <dbReference type="SAM" id="MobiDB-lite"/>
    </source>
</evidence>
<evidence type="ECO:0000313" key="3">
    <source>
        <dbReference type="EMBL" id="KAK7544985.1"/>
    </source>
</evidence>